<gene>
    <name evidence="1" type="ORF">DFA_00590</name>
</gene>
<proteinExistence type="predicted"/>
<organism evidence="1 2">
    <name type="scientific">Cavenderia fasciculata</name>
    <name type="common">Slime mold</name>
    <name type="synonym">Dictyostelium fasciculatum</name>
    <dbReference type="NCBI Taxonomy" id="261658"/>
    <lineage>
        <taxon>Eukaryota</taxon>
        <taxon>Amoebozoa</taxon>
        <taxon>Evosea</taxon>
        <taxon>Eumycetozoa</taxon>
        <taxon>Dictyostelia</taxon>
        <taxon>Acytosteliales</taxon>
        <taxon>Cavenderiaceae</taxon>
        <taxon>Cavenderia</taxon>
    </lineage>
</organism>
<reference evidence="2" key="1">
    <citation type="journal article" date="2011" name="Genome Res.">
        <title>Phylogeny-wide analysis of social amoeba genomes highlights ancient origins for complex intercellular communication.</title>
        <authorList>
            <person name="Heidel A.J."/>
            <person name="Lawal H.M."/>
            <person name="Felder M."/>
            <person name="Schilde C."/>
            <person name="Helps N.R."/>
            <person name="Tunggal B."/>
            <person name="Rivero F."/>
            <person name="John U."/>
            <person name="Schleicher M."/>
            <person name="Eichinger L."/>
            <person name="Platzer M."/>
            <person name="Noegel A.A."/>
            <person name="Schaap P."/>
            <person name="Gloeckner G."/>
        </authorList>
    </citation>
    <scope>NUCLEOTIDE SEQUENCE [LARGE SCALE GENOMIC DNA]</scope>
    <source>
        <strain evidence="2">SH3</strain>
    </source>
</reference>
<dbReference type="EMBL" id="GL883010">
    <property type="protein sequence ID" value="EGG20727.1"/>
    <property type="molecule type" value="Genomic_DNA"/>
</dbReference>
<name>F4PSN5_CACFS</name>
<dbReference type="AlphaFoldDB" id="F4PSN5"/>
<accession>F4PSN5</accession>
<evidence type="ECO:0000313" key="1">
    <source>
        <dbReference type="EMBL" id="EGG20727.1"/>
    </source>
</evidence>
<protein>
    <submittedName>
        <fullName evidence="1">Uncharacterized protein</fullName>
    </submittedName>
</protein>
<dbReference type="Proteomes" id="UP000007797">
    <property type="component" value="Unassembled WGS sequence"/>
</dbReference>
<keyword evidence="2" id="KW-1185">Reference proteome</keyword>
<evidence type="ECO:0000313" key="2">
    <source>
        <dbReference type="Proteomes" id="UP000007797"/>
    </source>
</evidence>
<dbReference type="KEGG" id="dfa:DFA_00590"/>
<sequence length="16" mass="1821">MEILSVGWMPPTSLLF</sequence>